<reference evidence="2 3" key="1">
    <citation type="journal article" date="2016" name="Nat. Commun.">
        <title>Ectomycorrhizal ecology is imprinted in the genome of the dominant symbiotic fungus Cenococcum geophilum.</title>
        <authorList>
            <consortium name="DOE Joint Genome Institute"/>
            <person name="Peter M."/>
            <person name="Kohler A."/>
            <person name="Ohm R.A."/>
            <person name="Kuo A."/>
            <person name="Krutzmann J."/>
            <person name="Morin E."/>
            <person name="Arend M."/>
            <person name="Barry K.W."/>
            <person name="Binder M."/>
            <person name="Choi C."/>
            <person name="Clum A."/>
            <person name="Copeland A."/>
            <person name="Grisel N."/>
            <person name="Haridas S."/>
            <person name="Kipfer T."/>
            <person name="LaButti K."/>
            <person name="Lindquist E."/>
            <person name="Lipzen A."/>
            <person name="Maire R."/>
            <person name="Meier B."/>
            <person name="Mihaltcheva S."/>
            <person name="Molinier V."/>
            <person name="Murat C."/>
            <person name="Poggeler S."/>
            <person name="Quandt C.A."/>
            <person name="Sperisen C."/>
            <person name="Tritt A."/>
            <person name="Tisserant E."/>
            <person name="Crous P.W."/>
            <person name="Henrissat B."/>
            <person name="Nehls U."/>
            <person name="Egli S."/>
            <person name="Spatafora J.W."/>
            <person name="Grigoriev I.V."/>
            <person name="Martin F.M."/>
        </authorList>
    </citation>
    <scope>NUCLEOTIDE SEQUENCE [LARGE SCALE GENOMIC DNA]</scope>
    <source>
        <strain evidence="2 3">CBS 459.81</strain>
    </source>
</reference>
<dbReference type="AlphaFoldDB" id="A0A8E2JAS5"/>
<gene>
    <name evidence="2" type="ORF">K432DRAFT_397107</name>
</gene>
<dbReference type="EMBL" id="KV745292">
    <property type="protein sequence ID" value="OCK75633.1"/>
    <property type="molecule type" value="Genomic_DNA"/>
</dbReference>
<dbReference type="InterPro" id="IPR046797">
    <property type="entry name" value="PDDEXK_12"/>
</dbReference>
<dbReference type="OrthoDB" id="3708681at2759"/>
<dbReference type="Proteomes" id="UP000250266">
    <property type="component" value="Unassembled WGS sequence"/>
</dbReference>
<evidence type="ECO:0000259" key="1">
    <source>
        <dbReference type="Pfam" id="PF20516"/>
    </source>
</evidence>
<dbReference type="Pfam" id="PF20516">
    <property type="entry name" value="PDDEXK_12"/>
    <property type="match status" value="1"/>
</dbReference>
<organism evidence="2 3">
    <name type="scientific">Lepidopterella palustris CBS 459.81</name>
    <dbReference type="NCBI Taxonomy" id="1314670"/>
    <lineage>
        <taxon>Eukaryota</taxon>
        <taxon>Fungi</taxon>
        <taxon>Dikarya</taxon>
        <taxon>Ascomycota</taxon>
        <taxon>Pezizomycotina</taxon>
        <taxon>Dothideomycetes</taxon>
        <taxon>Pleosporomycetidae</taxon>
        <taxon>Mytilinidiales</taxon>
        <taxon>Argynnaceae</taxon>
        <taxon>Lepidopterella</taxon>
    </lineage>
</organism>
<name>A0A8E2JAS5_9PEZI</name>
<feature type="domain" description="PD-(D/E)XK nuclease-like" evidence="1">
    <location>
        <begin position="37"/>
        <end position="150"/>
    </location>
</feature>
<keyword evidence="3" id="KW-1185">Reference proteome</keyword>
<sequence length="170" mass="19425">MVVLPTLQLALGDSLGKGSILRPETVIGCTADNRTGRVVLFSGIEVKRESGSKDEALSQLAIWLCAGLESHRQLAEYPAEHLLPVVGWTVVGHDWHMYIAYRALNHRGLNTMFVVSRWTFPSAQTRDVLGLCKILHLIRKMEVYAKSVYWPWLQKVLEKRFKRRWLEKGI</sequence>
<evidence type="ECO:0000313" key="3">
    <source>
        <dbReference type="Proteomes" id="UP000250266"/>
    </source>
</evidence>
<accession>A0A8E2JAS5</accession>
<proteinExistence type="predicted"/>
<protein>
    <recommendedName>
        <fullName evidence="1">PD-(D/E)XK nuclease-like domain-containing protein</fullName>
    </recommendedName>
</protein>
<evidence type="ECO:0000313" key="2">
    <source>
        <dbReference type="EMBL" id="OCK75633.1"/>
    </source>
</evidence>